<accession>A0A221V0U9</accession>
<dbReference type="KEGG" id="aalg:AREALGSMS7_03792"/>
<keyword evidence="2" id="KW-0378">Hydrolase</keyword>
<protein>
    <submittedName>
        <fullName evidence="2">N-substituted formamide deformylase</fullName>
        <ecNumber evidence="2">3.5.1.91</ecNumber>
    </submittedName>
</protein>
<reference evidence="2 3" key="1">
    <citation type="submission" date="2017-07" db="EMBL/GenBank/DDBJ databases">
        <title>Genome Sequence of Arenibacter algicola Strain SMS7 Isolated from a culture of the Diatom Skeletonema marinoi.</title>
        <authorList>
            <person name="Topel M."/>
            <person name="Pinder M.I.M."/>
            <person name="Johansson O.N."/>
            <person name="Kourtchenko O."/>
            <person name="Godhe A."/>
            <person name="Clarke A.K."/>
        </authorList>
    </citation>
    <scope>NUCLEOTIDE SEQUENCE [LARGE SCALE GENOMIC DNA]</scope>
    <source>
        <strain evidence="2 3">SMS7</strain>
    </source>
</reference>
<dbReference type="GO" id="GO:0016810">
    <property type="term" value="F:hydrolase activity, acting on carbon-nitrogen (but not peptide) bonds"/>
    <property type="evidence" value="ECO:0007669"/>
    <property type="project" value="InterPro"/>
</dbReference>
<dbReference type="Gene3D" id="3.10.310.70">
    <property type="match status" value="1"/>
</dbReference>
<dbReference type="SUPFAM" id="SSF51556">
    <property type="entry name" value="Metallo-dependent hydrolases"/>
    <property type="match status" value="1"/>
</dbReference>
<evidence type="ECO:0000313" key="3">
    <source>
        <dbReference type="Proteomes" id="UP000204551"/>
    </source>
</evidence>
<dbReference type="PANTHER" id="PTHR22642:SF2">
    <property type="entry name" value="PROTEIN LONG AFTER FAR-RED 3"/>
    <property type="match status" value="1"/>
</dbReference>
<dbReference type="EMBL" id="CP022515">
    <property type="protein sequence ID" value="ASO07202.1"/>
    <property type="molecule type" value="Genomic_DNA"/>
</dbReference>
<dbReference type="Gene3D" id="2.30.40.10">
    <property type="entry name" value="Urease, subunit C, domain 1"/>
    <property type="match status" value="1"/>
</dbReference>
<dbReference type="Pfam" id="PF07969">
    <property type="entry name" value="Amidohydro_3"/>
    <property type="match status" value="1"/>
</dbReference>
<dbReference type="SUPFAM" id="SSF51338">
    <property type="entry name" value="Composite domain of metallo-dependent hydrolases"/>
    <property type="match status" value="1"/>
</dbReference>
<name>A0A221V0U9_9FLAO</name>
<dbReference type="InterPro" id="IPR032466">
    <property type="entry name" value="Metal_Hydrolase"/>
</dbReference>
<dbReference type="EC" id="3.5.1.91" evidence="2"/>
<sequence length="573" mass="63480">MRLRNSLFVRMSISFLLITACKDTVQKSATLLIFGGNIYTVDATRPMVEAVAVKDNTILFAGSLAEAEQYKNDQTQLLDLNGKTMTPGLIEGHGHFMGLGYNELNLDLNNTTSYQEIVDAVAERVKTAEPGEWITGRGWHQSKWTEMPSETVNGFQTHDLLSAVSPDNPVYLGHASGHAGFANAKAMEIAGLMELDMEGISKFEVEGGEVMRDAMGRPTGIFNELAQSLITKHIPENTPAKDIKAFEMAVAACHKNGITGFHDAGIGRETIALYEEMKAKDKMKIRLYCMLTGGDKELLNEWYKKGPMVDPDNLVTIRSVKLNCDGALGSRGAWLLEAYTDRPGHFGHETLPMNFVEETAINGLQYGFQVCSHAIGDRANREVLDRYESAFTELPQLATDHRFRIEHAQHLHPEDIPRFAQLKVILAMQAIHMSSDRAWAIDRLGEQRIKEGAYMWQSLLKSGIPIVNGTDVPVEPLNPIASFYASVTRKTLQGTPDGGYEPAEKMTREQALRSYTLDAAYGAFEEGIKGSITVGKLADFTIYNQDLMKVAEKELLNTEIAMTIFGGEIVYTK</sequence>
<dbReference type="AlphaFoldDB" id="A0A221V0U9"/>
<dbReference type="eggNOG" id="COG1574">
    <property type="taxonomic scope" value="Bacteria"/>
</dbReference>
<dbReference type="InterPro" id="IPR011059">
    <property type="entry name" value="Metal-dep_hydrolase_composite"/>
</dbReference>
<evidence type="ECO:0000313" key="2">
    <source>
        <dbReference type="EMBL" id="ASO07202.1"/>
    </source>
</evidence>
<evidence type="ECO:0000259" key="1">
    <source>
        <dbReference type="Pfam" id="PF07969"/>
    </source>
</evidence>
<organism evidence="2 3">
    <name type="scientific">Arenibacter algicola</name>
    <dbReference type="NCBI Taxonomy" id="616991"/>
    <lineage>
        <taxon>Bacteria</taxon>
        <taxon>Pseudomonadati</taxon>
        <taxon>Bacteroidota</taxon>
        <taxon>Flavobacteriia</taxon>
        <taxon>Flavobacteriales</taxon>
        <taxon>Flavobacteriaceae</taxon>
        <taxon>Arenibacter</taxon>
    </lineage>
</organism>
<dbReference type="InterPro" id="IPR033932">
    <property type="entry name" value="YtcJ-like"/>
</dbReference>
<dbReference type="RefSeq" id="WP_093979527.1">
    <property type="nucleotide sequence ID" value="NZ_CP022515.1"/>
</dbReference>
<dbReference type="Proteomes" id="UP000204551">
    <property type="component" value="Chromosome"/>
</dbReference>
<dbReference type="PANTHER" id="PTHR22642">
    <property type="entry name" value="IMIDAZOLONEPROPIONASE"/>
    <property type="match status" value="1"/>
</dbReference>
<dbReference type="PROSITE" id="PS51257">
    <property type="entry name" value="PROKAR_LIPOPROTEIN"/>
    <property type="match status" value="1"/>
</dbReference>
<dbReference type="Gene3D" id="3.20.20.140">
    <property type="entry name" value="Metal-dependent hydrolases"/>
    <property type="match status" value="1"/>
</dbReference>
<feature type="domain" description="Amidohydrolase 3" evidence="1">
    <location>
        <begin position="76"/>
        <end position="571"/>
    </location>
</feature>
<dbReference type="STRING" id="616991.GCA_000733925_02031"/>
<dbReference type="InterPro" id="IPR013108">
    <property type="entry name" value="Amidohydro_3"/>
</dbReference>
<proteinExistence type="predicted"/>
<dbReference type="CDD" id="cd01300">
    <property type="entry name" value="YtcJ_like"/>
    <property type="match status" value="1"/>
</dbReference>
<gene>
    <name evidence="2" type="primary">nfdA</name>
    <name evidence="2" type="ORF">AREALGSMS7_03792</name>
</gene>